<name>A0ACB8R8C4_9AGAM</name>
<comment type="caution">
    <text evidence="1">The sequence shown here is derived from an EMBL/GenBank/DDBJ whole genome shotgun (WGS) entry which is preliminary data.</text>
</comment>
<organism evidence="1 2">
    <name type="scientific">Auriscalpium vulgare</name>
    <dbReference type="NCBI Taxonomy" id="40419"/>
    <lineage>
        <taxon>Eukaryota</taxon>
        <taxon>Fungi</taxon>
        <taxon>Dikarya</taxon>
        <taxon>Basidiomycota</taxon>
        <taxon>Agaricomycotina</taxon>
        <taxon>Agaricomycetes</taxon>
        <taxon>Russulales</taxon>
        <taxon>Auriscalpiaceae</taxon>
        <taxon>Auriscalpium</taxon>
    </lineage>
</organism>
<keyword evidence="2" id="KW-1185">Reference proteome</keyword>
<proteinExistence type="predicted"/>
<dbReference type="Proteomes" id="UP000814033">
    <property type="component" value="Unassembled WGS sequence"/>
</dbReference>
<protein>
    <submittedName>
        <fullName evidence="1">Uncharacterized protein</fullName>
    </submittedName>
</protein>
<gene>
    <name evidence="1" type="ORF">FA95DRAFT_1566555</name>
</gene>
<accession>A0ACB8R8C4</accession>
<reference evidence="1" key="2">
    <citation type="journal article" date="2022" name="New Phytol.">
        <title>Evolutionary transition to the ectomycorrhizal habit in the genomes of a hyperdiverse lineage of mushroom-forming fungi.</title>
        <authorList>
            <person name="Looney B."/>
            <person name="Miyauchi S."/>
            <person name="Morin E."/>
            <person name="Drula E."/>
            <person name="Courty P.E."/>
            <person name="Kohler A."/>
            <person name="Kuo A."/>
            <person name="LaButti K."/>
            <person name="Pangilinan J."/>
            <person name="Lipzen A."/>
            <person name="Riley R."/>
            <person name="Andreopoulos W."/>
            <person name="He G."/>
            <person name="Johnson J."/>
            <person name="Nolan M."/>
            <person name="Tritt A."/>
            <person name="Barry K.W."/>
            <person name="Grigoriev I.V."/>
            <person name="Nagy L.G."/>
            <person name="Hibbett D."/>
            <person name="Henrissat B."/>
            <person name="Matheny P.B."/>
            <person name="Labbe J."/>
            <person name="Martin F.M."/>
        </authorList>
    </citation>
    <scope>NUCLEOTIDE SEQUENCE</scope>
    <source>
        <strain evidence="1">FP105234-sp</strain>
    </source>
</reference>
<dbReference type="EMBL" id="MU276212">
    <property type="protein sequence ID" value="KAI0040263.1"/>
    <property type="molecule type" value="Genomic_DNA"/>
</dbReference>
<sequence>MEYISAPSFQDLFDAAPSSSEQESLRATAITKIADAIEWLLKCPVPEGDSVGPVGGGYIQHRFFGMEEAPVKFATSSALEAYVNAALSRLPKSCGHLCIELATEPRLYSPSDVTLSNFLWNGEAVSFVDWQHVNLLPHSFASFYFHSTTDDLVLAVASRISLPRSTKLRLMGAAVGIVIQSGVRAFGELQVCLRMVRRDDNVLP</sequence>
<evidence type="ECO:0000313" key="2">
    <source>
        <dbReference type="Proteomes" id="UP000814033"/>
    </source>
</evidence>
<evidence type="ECO:0000313" key="1">
    <source>
        <dbReference type="EMBL" id="KAI0040263.1"/>
    </source>
</evidence>
<reference evidence="1" key="1">
    <citation type="submission" date="2021-02" db="EMBL/GenBank/DDBJ databases">
        <authorList>
            <consortium name="DOE Joint Genome Institute"/>
            <person name="Ahrendt S."/>
            <person name="Looney B.P."/>
            <person name="Miyauchi S."/>
            <person name="Morin E."/>
            <person name="Drula E."/>
            <person name="Courty P.E."/>
            <person name="Chicoki N."/>
            <person name="Fauchery L."/>
            <person name="Kohler A."/>
            <person name="Kuo A."/>
            <person name="Labutti K."/>
            <person name="Pangilinan J."/>
            <person name="Lipzen A."/>
            <person name="Riley R."/>
            <person name="Andreopoulos W."/>
            <person name="He G."/>
            <person name="Johnson J."/>
            <person name="Barry K.W."/>
            <person name="Grigoriev I.V."/>
            <person name="Nagy L."/>
            <person name="Hibbett D."/>
            <person name="Henrissat B."/>
            <person name="Matheny P.B."/>
            <person name="Labbe J."/>
            <person name="Martin F."/>
        </authorList>
    </citation>
    <scope>NUCLEOTIDE SEQUENCE</scope>
    <source>
        <strain evidence="1">FP105234-sp</strain>
    </source>
</reference>